<keyword evidence="7 10" id="KW-1133">Transmembrane helix</keyword>
<dbReference type="InterPro" id="IPR029044">
    <property type="entry name" value="Nucleotide-diphossugar_trans"/>
</dbReference>
<evidence type="ECO:0000256" key="3">
    <source>
        <dbReference type="ARBA" id="ARBA00022475"/>
    </source>
</evidence>
<dbReference type="GO" id="GO:0005886">
    <property type="term" value="C:plasma membrane"/>
    <property type="evidence" value="ECO:0007669"/>
    <property type="project" value="UniProtKB-SubCell"/>
</dbReference>
<dbReference type="GO" id="GO:0004100">
    <property type="term" value="F:chitin synthase activity"/>
    <property type="evidence" value="ECO:0007669"/>
    <property type="project" value="UniProtKB-EC"/>
</dbReference>
<comment type="subcellular location">
    <subcellularLocation>
        <location evidence="1">Cell membrane</location>
        <topology evidence="1">Multi-pass membrane protein</topology>
    </subcellularLocation>
</comment>
<proteinExistence type="predicted"/>
<dbReference type="GO" id="GO:0006031">
    <property type="term" value="P:chitin biosynthetic process"/>
    <property type="evidence" value="ECO:0007669"/>
    <property type="project" value="TreeGrafter"/>
</dbReference>
<evidence type="ECO:0000256" key="9">
    <source>
        <dbReference type="ARBA" id="ARBA00023180"/>
    </source>
</evidence>
<keyword evidence="5 11" id="KW-0808">Transferase</keyword>
<gene>
    <name evidence="11" type="ORF">M427DRAFT_119882</name>
</gene>
<feature type="transmembrane region" description="Helical" evidence="10">
    <location>
        <begin position="6"/>
        <end position="32"/>
    </location>
</feature>
<evidence type="ECO:0000313" key="11">
    <source>
        <dbReference type="EMBL" id="KXS20093.1"/>
    </source>
</evidence>
<evidence type="ECO:0000256" key="8">
    <source>
        <dbReference type="ARBA" id="ARBA00023136"/>
    </source>
</evidence>
<keyword evidence="4" id="KW-0328">Glycosyltransferase</keyword>
<dbReference type="OrthoDB" id="370884at2759"/>
<sequence length="642" mass="72185">MAADVVMWTGLVMILGLVFAKFIMAVIFAWCLSPRLAQYRTRIVLQTSGAAEGMRQTFSNQELTSLSHQDTFVGASLRSHAKRSPRSARSAENMRPGALTSEEQDFAKMLVENMDAEAAVLDPNDGLYTICMITCYSEGEQGLRTTLDSISLTSFHDQKKLIFVVADGLITGSGETRSTPDIVLSMIEEDEVFGRAEPKSYIAVADGEKQHNMARVHCGLYRPTEDEQRAIPIVLVVKCGTAKERSSEGVKKPGNRGKRDSQLIVMNFLSRVCFDDRMTELDYEIFAKMTHIGGVTPDAYELVLMVDADTRILPDSLTYMVHAMMNDTKIVGLCGETRIDNKAQSWVTAIQVFEYYISHHLSKAFESMFGGVTCLPGCFCMYRIKAPRGDGLWVPLLVNPDIVNEYAENVVDTLHKKNLLLLGEDRFLTTLILRTFPRRKMMFVPQARCKTAVPDKFSVLLSQRRRWINSTVHNLLELVLVGDLCGTFCFSMQFVVAVELVGTVSLPAAICFTLYLLISTFVTANPQIIPLIMLAAILGLPAVLIVFTSRHYAYIFWMLIYLLALPIWNFVLPSYAYWHFDDFSWGATRVVVGETGKDSHGDKEGRFEAGAVRLKKWKDWELERRQLLRTMATQVAYDVAIH</sequence>
<evidence type="ECO:0000313" key="12">
    <source>
        <dbReference type="Proteomes" id="UP000070544"/>
    </source>
</evidence>
<evidence type="ECO:0000256" key="10">
    <source>
        <dbReference type="SAM" id="Phobius"/>
    </source>
</evidence>
<dbReference type="CDD" id="cd04190">
    <property type="entry name" value="Chitin_synth_C"/>
    <property type="match status" value="1"/>
</dbReference>
<dbReference type="PANTHER" id="PTHR22914">
    <property type="entry name" value="CHITIN SYNTHASE"/>
    <property type="match status" value="1"/>
</dbReference>
<evidence type="ECO:0000256" key="5">
    <source>
        <dbReference type="ARBA" id="ARBA00022679"/>
    </source>
</evidence>
<keyword evidence="3" id="KW-1003">Cell membrane</keyword>
<dbReference type="EMBL" id="KQ965736">
    <property type="protein sequence ID" value="KXS20093.1"/>
    <property type="molecule type" value="Genomic_DNA"/>
</dbReference>
<dbReference type="Gene3D" id="3.90.550.10">
    <property type="entry name" value="Spore Coat Polysaccharide Biosynthesis Protein SpsA, Chain A"/>
    <property type="match status" value="1"/>
</dbReference>
<keyword evidence="9" id="KW-0325">Glycoprotein</keyword>
<evidence type="ECO:0000256" key="1">
    <source>
        <dbReference type="ARBA" id="ARBA00004651"/>
    </source>
</evidence>
<dbReference type="Pfam" id="PF03142">
    <property type="entry name" value="Chitin_synth_2"/>
    <property type="match status" value="1"/>
</dbReference>
<dbReference type="SUPFAM" id="SSF53448">
    <property type="entry name" value="Nucleotide-diphospho-sugar transferases"/>
    <property type="match status" value="1"/>
</dbReference>
<dbReference type="PANTHER" id="PTHR22914:SF16">
    <property type="entry name" value="CHITIN SYNTHASE 3"/>
    <property type="match status" value="1"/>
</dbReference>
<keyword evidence="6 10" id="KW-0812">Transmembrane</keyword>
<organism evidence="11 12">
    <name type="scientific">Gonapodya prolifera (strain JEL478)</name>
    <name type="common">Monoblepharis prolifera</name>
    <dbReference type="NCBI Taxonomy" id="1344416"/>
    <lineage>
        <taxon>Eukaryota</taxon>
        <taxon>Fungi</taxon>
        <taxon>Fungi incertae sedis</taxon>
        <taxon>Chytridiomycota</taxon>
        <taxon>Chytridiomycota incertae sedis</taxon>
        <taxon>Monoblepharidomycetes</taxon>
        <taxon>Monoblepharidales</taxon>
        <taxon>Gonapodyaceae</taxon>
        <taxon>Gonapodya</taxon>
    </lineage>
</organism>
<accession>A0A139AU37</accession>
<evidence type="ECO:0000256" key="7">
    <source>
        <dbReference type="ARBA" id="ARBA00022989"/>
    </source>
</evidence>
<evidence type="ECO:0000256" key="4">
    <source>
        <dbReference type="ARBA" id="ARBA00022676"/>
    </source>
</evidence>
<dbReference type="AlphaFoldDB" id="A0A139AU37"/>
<evidence type="ECO:0000256" key="2">
    <source>
        <dbReference type="ARBA" id="ARBA00012543"/>
    </source>
</evidence>
<dbReference type="InterPro" id="IPR004835">
    <property type="entry name" value="Chitin_synth"/>
</dbReference>
<dbReference type="Proteomes" id="UP000070544">
    <property type="component" value="Unassembled WGS sequence"/>
</dbReference>
<protein>
    <recommendedName>
        <fullName evidence="2">chitin synthase</fullName>
        <ecNumber evidence="2">2.4.1.16</ecNumber>
    </recommendedName>
</protein>
<keyword evidence="12" id="KW-1185">Reference proteome</keyword>
<dbReference type="EC" id="2.4.1.16" evidence="2"/>
<evidence type="ECO:0000256" key="6">
    <source>
        <dbReference type="ARBA" id="ARBA00022692"/>
    </source>
</evidence>
<dbReference type="STRING" id="1344416.A0A139AU37"/>
<feature type="transmembrane region" description="Helical" evidence="10">
    <location>
        <begin position="554"/>
        <end position="572"/>
    </location>
</feature>
<dbReference type="GO" id="GO:0030428">
    <property type="term" value="C:cell septum"/>
    <property type="evidence" value="ECO:0007669"/>
    <property type="project" value="TreeGrafter"/>
</dbReference>
<feature type="transmembrane region" description="Helical" evidence="10">
    <location>
        <begin position="531"/>
        <end position="548"/>
    </location>
</feature>
<dbReference type="OMA" id="PQDWKVF"/>
<name>A0A139AU37_GONPJ</name>
<reference evidence="11 12" key="1">
    <citation type="journal article" date="2015" name="Genome Biol. Evol.">
        <title>Phylogenomic analyses indicate that early fungi evolved digesting cell walls of algal ancestors of land plants.</title>
        <authorList>
            <person name="Chang Y."/>
            <person name="Wang S."/>
            <person name="Sekimoto S."/>
            <person name="Aerts A.L."/>
            <person name="Choi C."/>
            <person name="Clum A."/>
            <person name="LaButti K.M."/>
            <person name="Lindquist E.A."/>
            <person name="Yee Ngan C."/>
            <person name="Ohm R.A."/>
            <person name="Salamov A.A."/>
            <person name="Grigoriev I.V."/>
            <person name="Spatafora J.W."/>
            <person name="Berbee M.L."/>
        </authorList>
    </citation>
    <scope>NUCLEOTIDE SEQUENCE [LARGE SCALE GENOMIC DNA]</scope>
    <source>
        <strain evidence="11 12">JEL478</strain>
    </source>
</reference>
<feature type="transmembrane region" description="Helical" evidence="10">
    <location>
        <begin position="504"/>
        <end position="524"/>
    </location>
</feature>
<keyword evidence="8 10" id="KW-0472">Membrane</keyword>